<organism evidence="14 15">
    <name type="scientific">Thalassolituus pacificus</name>
    <dbReference type="NCBI Taxonomy" id="2975440"/>
    <lineage>
        <taxon>Bacteria</taxon>
        <taxon>Pseudomonadati</taxon>
        <taxon>Pseudomonadota</taxon>
        <taxon>Gammaproteobacteria</taxon>
        <taxon>Oceanospirillales</taxon>
        <taxon>Oceanospirillaceae</taxon>
        <taxon>Thalassolituus</taxon>
    </lineage>
</organism>
<evidence type="ECO:0000256" key="1">
    <source>
        <dbReference type="ARBA" id="ARBA00001947"/>
    </source>
</evidence>
<feature type="domain" description="Peptidase M48" evidence="13">
    <location>
        <begin position="128"/>
        <end position="347"/>
    </location>
</feature>
<dbReference type="InterPro" id="IPR001915">
    <property type="entry name" value="Peptidase_M48"/>
</dbReference>
<accession>A0A9X2WEI1</accession>
<evidence type="ECO:0000256" key="3">
    <source>
        <dbReference type="ARBA" id="ARBA00022670"/>
    </source>
</evidence>
<name>A0A9X2WEI1_9GAMM</name>
<sequence>MDFFTHQDQARKRTSQLVLLFAAAVTCLVVLLNILVAALLWFTDSKLIGTYSDVTELAFDPSTGMPVQPGLFDYMNVEQWLIISAAVVAVVVIASLVKWLMLRGGGRRVAESLGGRLLLPNSKDFYERRLLNVVEEMAIASGMPVPPVYVLEDESINAFAAGYQPSDAVIGVTRGCMKQLSRDQLQGVLAHEFSHIFNGDMRLNIRLMAVLFGILFIGIIGRFLLDSSSRSMRYRSSNSKDNSGAAMLGLGLGLVVIGYGGVFFGNLIKAAVSRQREFLADASAVQFTRNPDSIGGALKVIGYGAGSEISSPEREETAHLFFGQALPFRVSWFATHPPLEERIRRVEPRWDGRYQPPQSRDAAEHEAPDAAAQSTAGTGASGLSHETLARGLAAGMAGVSMAHSGDNAAQSATPEPAATVAESEQSLPRLQDAARDAYSARALVFALLMAEPSRFVHEQQLEMIRSQQGMDFYKQTLRILPLLNGLNPAERLPLVELSMPALKQLSANQYQDFRQTLVQLAKADGEIDIFEWCLYRLVLQYLNPQFEPVQPIAAKHAKADALSNELAVVLSTLAHFGHDTAEAAAEAFNAAVSAAGFNGLSMQPRSTSLKPLNQALAKLTEAYPHIKGRLVKAMQVCINSDGQQRPVELDLVRTMAAILEVPVVL</sequence>
<keyword evidence="3" id="KW-0645">Protease</keyword>
<keyword evidence="2" id="KW-1003">Cell membrane</keyword>
<feature type="compositionally biased region" description="Low complexity" evidence="11">
    <location>
        <begin position="369"/>
        <end position="382"/>
    </location>
</feature>
<evidence type="ECO:0000313" key="15">
    <source>
        <dbReference type="Proteomes" id="UP001147830"/>
    </source>
</evidence>
<dbReference type="Gene3D" id="3.30.2010.10">
    <property type="entry name" value="Metalloproteases ('zincins'), catalytic domain"/>
    <property type="match status" value="1"/>
</dbReference>
<evidence type="ECO:0000256" key="4">
    <source>
        <dbReference type="ARBA" id="ARBA00022692"/>
    </source>
</evidence>
<feature type="region of interest" description="Disordered" evidence="11">
    <location>
        <begin position="350"/>
        <end position="383"/>
    </location>
</feature>
<proteinExistence type="predicted"/>
<evidence type="ECO:0000256" key="5">
    <source>
        <dbReference type="ARBA" id="ARBA00022723"/>
    </source>
</evidence>
<reference evidence="14" key="2">
    <citation type="submission" date="2022-08" db="EMBL/GenBank/DDBJ databases">
        <authorList>
            <person name="Dong C."/>
        </authorList>
    </citation>
    <scope>NUCLEOTIDE SEQUENCE</scope>
    <source>
        <strain evidence="14">59MF3M-4</strain>
    </source>
</reference>
<keyword evidence="7" id="KW-0862">Zinc</keyword>
<dbReference type="GO" id="GO:0004222">
    <property type="term" value="F:metalloendopeptidase activity"/>
    <property type="evidence" value="ECO:0007669"/>
    <property type="project" value="InterPro"/>
</dbReference>
<evidence type="ECO:0000256" key="10">
    <source>
        <dbReference type="ARBA" id="ARBA00023136"/>
    </source>
</evidence>
<keyword evidence="4 12" id="KW-0812">Transmembrane</keyword>
<evidence type="ECO:0000256" key="6">
    <source>
        <dbReference type="ARBA" id="ARBA00022801"/>
    </source>
</evidence>
<feature type="region of interest" description="Disordered" evidence="11">
    <location>
        <begin position="404"/>
        <end position="427"/>
    </location>
</feature>
<protein>
    <submittedName>
        <fullName evidence="14">M48 family metallopeptidase</fullName>
    </submittedName>
</protein>
<dbReference type="Proteomes" id="UP001147830">
    <property type="component" value="Unassembled WGS sequence"/>
</dbReference>
<evidence type="ECO:0000313" key="14">
    <source>
        <dbReference type="EMBL" id="MCT7358956.1"/>
    </source>
</evidence>
<evidence type="ECO:0000256" key="2">
    <source>
        <dbReference type="ARBA" id="ARBA00022475"/>
    </source>
</evidence>
<keyword evidence="10 12" id="KW-0472">Membrane</keyword>
<keyword evidence="8 12" id="KW-1133">Transmembrane helix</keyword>
<reference evidence="14" key="1">
    <citation type="journal article" date="2022" name="Front. Microbiol.">
        <title>Genome-based taxonomic rearrangement of Oceanobacter-related bacteria including the description of Thalassolituus hydrocarbonoclasticus sp. nov. and Thalassolituus pacificus sp. nov. and emended description of the genus Thalassolituus.</title>
        <authorList>
            <person name="Dong C."/>
            <person name="Wei L."/>
            <person name="Wang J."/>
            <person name="Lai Q."/>
            <person name="Huang Z."/>
            <person name="Shao Z."/>
        </authorList>
    </citation>
    <scope>NUCLEOTIDE SEQUENCE</scope>
    <source>
        <strain evidence="14">59MF3M-4</strain>
    </source>
</reference>
<comment type="cofactor">
    <cofactor evidence="1">
        <name>Zn(2+)</name>
        <dbReference type="ChEBI" id="CHEBI:29105"/>
    </cofactor>
</comment>
<gene>
    <name evidence="14" type="ORF">NYR02_07995</name>
</gene>
<keyword evidence="15" id="KW-1185">Reference proteome</keyword>
<keyword evidence="5" id="KW-0479">Metal-binding</keyword>
<dbReference type="PANTHER" id="PTHR43221:SF2">
    <property type="entry name" value="PROTEASE HTPX HOMOLOG"/>
    <property type="match status" value="1"/>
</dbReference>
<keyword evidence="9" id="KW-0482">Metalloprotease</keyword>
<dbReference type="GO" id="GO:0046872">
    <property type="term" value="F:metal ion binding"/>
    <property type="evidence" value="ECO:0007669"/>
    <property type="project" value="UniProtKB-KW"/>
</dbReference>
<dbReference type="InterPro" id="IPR050083">
    <property type="entry name" value="HtpX_protease"/>
</dbReference>
<feature type="transmembrane region" description="Helical" evidence="12">
    <location>
        <begin position="80"/>
        <end position="101"/>
    </location>
</feature>
<dbReference type="CDD" id="cd07340">
    <property type="entry name" value="M48B_Htpx_like"/>
    <property type="match status" value="1"/>
</dbReference>
<evidence type="ECO:0000256" key="11">
    <source>
        <dbReference type="SAM" id="MobiDB-lite"/>
    </source>
</evidence>
<evidence type="ECO:0000259" key="13">
    <source>
        <dbReference type="Pfam" id="PF01435"/>
    </source>
</evidence>
<feature type="transmembrane region" description="Helical" evidence="12">
    <location>
        <begin position="17"/>
        <end position="42"/>
    </location>
</feature>
<evidence type="ECO:0000256" key="8">
    <source>
        <dbReference type="ARBA" id="ARBA00022989"/>
    </source>
</evidence>
<evidence type="ECO:0000256" key="12">
    <source>
        <dbReference type="SAM" id="Phobius"/>
    </source>
</evidence>
<evidence type="ECO:0000256" key="9">
    <source>
        <dbReference type="ARBA" id="ARBA00023049"/>
    </source>
</evidence>
<dbReference type="EMBL" id="JAOANI010000015">
    <property type="protein sequence ID" value="MCT7358956.1"/>
    <property type="molecule type" value="Genomic_DNA"/>
</dbReference>
<dbReference type="GO" id="GO:0006508">
    <property type="term" value="P:proteolysis"/>
    <property type="evidence" value="ECO:0007669"/>
    <property type="project" value="UniProtKB-KW"/>
</dbReference>
<comment type="caution">
    <text evidence="14">The sequence shown here is derived from an EMBL/GenBank/DDBJ whole genome shotgun (WGS) entry which is preliminary data.</text>
</comment>
<dbReference type="RefSeq" id="WP_260975848.1">
    <property type="nucleotide sequence ID" value="NZ_JAOANI010000015.1"/>
</dbReference>
<feature type="transmembrane region" description="Helical" evidence="12">
    <location>
        <begin position="245"/>
        <end position="268"/>
    </location>
</feature>
<dbReference type="Pfam" id="PF01435">
    <property type="entry name" value="Peptidase_M48"/>
    <property type="match status" value="1"/>
</dbReference>
<keyword evidence="6" id="KW-0378">Hydrolase</keyword>
<feature type="transmembrane region" description="Helical" evidence="12">
    <location>
        <begin position="203"/>
        <end position="225"/>
    </location>
</feature>
<dbReference type="PANTHER" id="PTHR43221">
    <property type="entry name" value="PROTEASE HTPX"/>
    <property type="match status" value="1"/>
</dbReference>
<evidence type="ECO:0000256" key="7">
    <source>
        <dbReference type="ARBA" id="ARBA00022833"/>
    </source>
</evidence>
<dbReference type="AlphaFoldDB" id="A0A9X2WEI1"/>